<reference evidence="2 3" key="1">
    <citation type="submission" date="2024-01" db="EMBL/GenBank/DDBJ databases">
        <title>The genomes of 5 underutilized Papilionoideae crops provide insights into root nodulation and disease resistanc.</title>
        <authorList>
            <person name="Jiang F."/>
        </authorList>
    </citation>
    <scope>NUCLEOTIDE SEQUENCE [LARGE SCALE GENOMIC DNA]</scope>
    <source>
        <strain evidence="2">DUOXIRENSHENG_FW03</strain>
        <tissue evidence="2">Leaves</tissue>
    </source>
</reference>
<organism evidence="2 3">
    <name type="scientific">Psophocarpus tetragonolobus</name>
    <name type="common">Winged bean</name>
    <name type="synonym">Dolichos tetragonolobus</name>
    <dbReference type="NCBI Taxonomy" id="3891"/>
    <lineage>
        <taxon>Eukaryota</taxon>
        <taxon>Viridiplantae</taxon>
        <taxon>Streptophyta</taxon>
        <taxon>Embryophyta</taxon>
        <taxon>Tracheophyta</taxon>
        <taxon>Spermatophyta</taxon>
        <taxon>Magnoliopsida</taxon>
        <taxon>eudicotyledons</taxon>
        <taxon>Gunneridae</taxon>
        <taxon>Pentapetalae</taxon>
        <taxon>rosids</taxon>
        <taxon>fabids</taxon>
        <taxon>Fabales</taxon>
        <taxon>Fabaceae</taxon>
        <taxon>Papilionoideae</taxon>
        <taxon>50 kb inversion clade</taxon>
        <taxon>NPAAA clade</taxon>
        <taxon>indigoferoid/millettioid clade</taxon>
        <taxon>Phaseoleae</taxon>
        <taxon>Psophocarpus</taxon>
    </lineage>
</organism>
<name>A0AAN9NIW5_PSOTE</name>
<dbReference type="EMBL" id="JAYMYS010000098">
    <property type="protein sequence ID" value="KAK7371572.1"/>
    <property type="molecule type" value="Genomic_DNA"/>
</dbReference>
<dbReference type="EMBL" id="JAYMYS010000119">
    <property type="protein sequence ID" value="KAK7371226.1"/>
    <property type="molecule type" value="Genomic_DNA"/>
</dbReference>
<keyword evidence="3" id="KW-1185">Reference proteome</keyword>
<comment type="caution">
    <text evidence="2">The sequence shown here is derived from an EMBL/GenBank/DDBJ whole genome shotgun (WGS) entry which is preliminary data.</text>
</comment>
<evidence type="ECO:0000313" key="3">
    <source>
        <dbReference type="Proteomes" id="UP001386955"/>
    </source>
</evidence>
<evidence type="ECO:0000313" key="2">
    <source>
        <dbReference type="EMBL" id="KAK7371572.1"/>
    </source>
</evidence>
<accession>A0AAN9NIW5</accession>
<dbReference type="Proteomes" id="UP001386955">
    <property type="component" value="Unassembled WGS sequence"/>
</dbReference>
<evidence type="ECO:0000313" key="1">
    <source>
        <dbReference type="EMBL" id="KAK7371226.1"/>
    </source>
</evidence>
<protein>
    <submittedName>
        <fullName evidence="2">Uncharacterized protein</fullName>
    </submittedName>
</protein>
<proteinExistence type="predicted"/>
<dbReference type="AlphaFoldDB" id="A0AAN9NIW5"/>
<sequence length="211" mass="23307">MPRLGTAVIHSFIVGCCSLSRKKEKDPEKKEVGFGSIWDRTILFSLAVSSQFSDPRGTLACSDQRGGQKEFSSFRAGYEDMVGAFIDSLAPTGSLTNVPVSVGDSLKETLKDACSVSVRLTSWPWRMRPVRKIGFGARLLRRRIWSLCSLQVEDQDEIRFLGRTYKDCWPGCVKGAEARIKGMRVACQMDLVSVAKTKSSGQRTMALSLNG</sequence>
<gene>
    <name evidence="2" type="ORF">VNO78_36386</name>
    <name evidence="1" type="ORF">VNO78_36742</name>
</gene>
<dbReference type="PROSITE" id="PS51257">
    <property type="entry name" value="PROKAR_LIPOPROTEIN"/>
    <property type="match status" value="1"/>
</dbReference>